<dbReference type="EMBL" id="ML977383">
    <property type="protein sequence ID" value="KAF2105347.1"/>
    <property type="molecule type" value="Genomic_DNA"/>
</dbReference>
<sequence>MAKRKATATANSIVSKRARATVTPELDSTLTLVQRGAFFALLNRDVRNVIYDHLYMHLPPLHLASDDCRGLVLACKQAKEEVETAAGRHFSLFMNDFIEDYNTPRQQSGYTIQLNSSLSIHDGFQALRNVTISVCLKQLDAGNFMPLLSKPLDRLTFYANGSDLPQQLDPSELEGVLGRFKLSISAICDYIDDAQKQEWLSCDLEAYDRYTRGKLLKPHEEDFNTSKDYRTALALWEIVEGEFLAGYTEEIRQTSLYHPALTLDEARVSKIGIAWNLTNSASKWQSNRLLEKRSKQLRGRAWGYPNWYQNKRLEWEHLFPGEKEWPYLYEVQSDDELVGEMAFVTPDRWMFLRHELLYTIINSKNGSARFWNVRDVKSAGIGEGIEDN</sequence>
<reference evidence="1" key="1">
    <citation type="journal article" date="2020" name="Stud. Mycol.">
        <title>101 Dothideomycetes genomes: a test case for predicting lifestyles and emergence of pathogens.</title>
        <authorList>
            <person name="Haridas S."/>
            <person name="Albert R."/>
            <person name="Binder M."/>
            <person name="Bloem J."/>
            <person name="Labutti K."/>
            <person name="Salamov A."/>
            <person name="Andreopoulos B."/>
            <person name="Baker S."/>
            <person name="Barry K."/>
            <person name="Bills G."/>
            <person name="Bluhm B."/>
            <person name="Cannon C."/>
            <person name="Castanera R."/>
            <person name="Culley D."/>
            <person name="Daum C."/>
            <person name="Ezra D."/>
            <person name="Gonzalez J."/>
            <person name="Henrissat B."/>
            <person name="Kuo A."/>
            <person name="Liang C."/>
            <person name="Lipzen A."/>
            <person name="Lutzoni F."/>
            <person name="Magnuson J."/>
            <person name="Mondo S."/>
            <person name="Nolan M."/>
            <person name="Ohm R."/>
            <person name="Pangilinan J."/>
            <person name="Park H.-J."/>
            <person name="Ramirez L."/>
            <person name="Alfaro M."/>
            <person name="Sun H."/>
            <person name="Tritt A."/>
            <person name="Yoshinaga Y."/>
            <person name="Zwiers L.-H."/>
            <person name="Turgeon B."/>
            <person name="Goodwin S."/>
            <person name="Spatafora J."/>
            <person name="Crous P."/>
            <person name="Grigoriev I."/>
        </authorList>
    </citation>
    <scope>NUCLEOTIDE SEQUENCE</scope>
    <source>
        <strain evidence="1">CBS 627.86</strain>
    </source>
</reference>
<accession>A0A6A5YGA9</accession>
<evidence type="ECO:0000313" key="1">
    <source>
        <dbReference type="EMBL" id="KAF2105347.1"/>
    </source>
</evidence>
<gene>
    <name evidence="1" type="ORF">BDV96DRAFT_638894</name>
</gene>
<dbReference type="Proteomes" id="UP000799770">
    <property type="component" value="Unassembled WGS sequence"/>
</dbReference>
<protein>
    <submittedName>
        <fullName evidence="1">Uncharacterized protein</fullName>
    </submittedName>
</protein>
<name>A0A6A5YGA9_9PLEO</name>
<organism evidence="1 2">
    <name type="scientific">Lophiotrema nucula</name>
    <dbReference type="NCBI Taxonomy" id="690887"/>
    <lineage>
        <taxon>Eukaryota</taxon>
        <taxon>Fungi</taxon>
        <taxon>Dikarya</taxon>
        <taxon>Ascomycota</taxon>
        <taxon>Pezizomycotina</taxon>
        <taxon>Dothideomycetes</taxon>
        <taxon>Pleosporomycetidae</taxon>
        <taxon>Pleosporales</taxon>
        <taxon>Lophiotremataceae</taxon>
        <taxon>Lophiotrema</taxon>
    </lineage>
</organism>
<dbReference type="AlphaFoldDB" id="A0A6A5YGA9"/>
<dbReference type="OrthoDB" id="3711359at2759"/>
<keyword evidence="2" id="KW-1185">Reference proteome</keyword>
<proteinExistence type="predicted"/>
<evidence type="ECO:0000313" key="2">
    <source>
        <dbReference type="Proteomes" id="UP000799770"/>
    </source>
</evidence>